<dbReference type="NCBIfam" id="NF041144">
    <property type="entry name" value="expansin_EXLX1"/>
    <property type="match status" value="1"/>
</dbReference>
<dbReference type="PANTHER" id="PTHR31836">
    <property type="match status" value="1"/>
</dbReference>
<dbReference type="CDD" id="cd22272">
    <property type="entry name" value="DPBB_EXLX1-like"/>
    <property type="match status" value="1"/>
</dbReference>
<dbReference type="SUPFAM" id="SSF49590">
    <property type="entry name" value="PHL pollen allergen"/>
    <property type="match status" value="1"/>
</dbReference>
<dbReference type="SUPFAM" id="SSF50685">
    <property type="entry name" value="Barwin-like endoglucanases"/>
    <property type="match status" value="1"/>
</dbReference>
<sequence>MTRSRVFGIRAAAAVAALALVGGGVYFAQSSSAANPAAEPAATGSTVSAAATDSKDRIKFGKKYQGVATSYAADGSGACNFKPGGSMMIAALNAPDYQGALMCGAYVKVTGPGGKSIRVKIVDRCPSGTGTSGCRVNQLDLSRQAMNKLAPGQGKINVTWRLVSPKLKGPVQYVYEKGSTKWWCGVQVRNHRNPIRTVEFKTAGGWHKVARRDYNFFESKNGKGCGNTIRITDVKGNRLVDKGIKISTKVQKGKKQLPAV</sequence>
<comment type="caution">
    <text evidence="4">The sequence shown here is derived from an EMBL/GenBank/DDBJ whole genome shotgun (WGS) entry which is preliminary data.</text>
</comment>
<dbReference type="InterPro" id="IPR036908">
    <property type="entry name" value="RlpA-like_sf"/>
</dbReference>
<keyword evidence="5" id="KW-1185">Reference proteome</keyword>
<evidence type="ECO:0000256" key="1">
    <source>
        <dbReference type="ARBA" id="ARBA00022729"/>
    </source>
</evidence>
<dbReference type="AlphaFoldDB" id="A0A9X1ST15"/>
<evidence type="ECO:0000256" key="2">
    <source>
        <dbReference type="SAM" id="SignalP"/>
    </source>
</evidence>
<dbReference type="EMBL" id="JAJOMB010000004">
    <property type="protein sequence ID" value="MCD5311337.1"/>
    <property type="molecule type" value="Genomic_DNA"/>
</dbReference>
<feature type="chain" id="PRO_5040739368" description="RlpA-like protein double-psi beta-barrel domain-containing protein" evidence="2">
    <location>
        <begin position="29"/>
        <end position="260"/>
    </location>
</feature>
<accession>A0A9X1ST15</accession>
<dbReference type="Pfam" id="PF03330">
    <property type="entry name" value="DPBB_1"/>
    <property type="match status" value="1"/>
</dbReference>
<dbReference type="PANTHER" id="PTHR31836:SF21">
    <property type="entry name" value="EXPANSIN-LIKE PROTEIN 7"/>
    <property type="match status" value="1"/>
</dbReference>
<evidence type="ECO:0000259" key="3">
    <source>
        <dbReference type="Pfam" id="PF03330"/>
    </source>
</evidence>
<dbReference type="InterPro" id="IPR009009">
    <property type="entry name" value="RlpA-like_DPBB"/>
</dbReference>
<dbReference type="RefSeq" id="WP_231440514.1">
    <property type="nucleotide sequence ID" value="NZ_JAJOMB010000004.1"/>
</dbReference>
<dbReference type="Gene3D" id="2.40.40.10">
    <property type="entry name" value="RlpA-like domain"/>
    <property type="match status" value="1"/>
</dbReference>
<proteinExistence type="predicted"/>
<dbReference type="InterPro" id="IPR049818">
    <property type="entry name" value="Expansin_EXLX1-like"/>
</dbReference>
<name>A0A9X1ST15_9ACTN</name>
<dbReference type="InterPro" id="IPR051477">
    <property type="entry name" value="Expansin_CellWall"/>
</dbReference>
<evidence type="ECO:0000313" key="4">
    <source>
        <dbReference type="EMBL" id="MCD5311337.1"/>
    </source>
</evidence>
<feature type="signal peptide" evidence="2">
    <location>
        <begin position="1"/>
        <end position="28"/>
    </location>
</feature>
<gene>
    <name evidence="4" type="ORF">LR394_10535</name>
</gene>
<reference evidence="4" key="1">
    <citation type="submission" date="2021-11" db="EMBL/GenBank/DDBJ databases">
        <title>Streptomyces corallinus and Kineosporia corallina sp. nov., two new coral-derived marine actinobacteria.</title>
        <authorList>
            <person name="Buangrab K."/>
            <person name="Sutthacheep M."/>
            <person name="Yeemin T."/>
            <person name="Harunari E."/>
            <person name="Igarashi Y."/>
            <person name="Sripreechasak P."/>
            <person name="Kanchanasin P."/>
            <person name="Tanasupawat S."/>
            <person name="Phongsopitanun W."/>
        </authorList>
    </citation>
    <scope>NUCLEOTIDE SEQUENCE</scope>
    <source>
        <strain evidence="4">JCM 31032</strain>
    </source>
</reference>
<organism evidence="4 5">
    <name type="scientific">Kineosporia babensis</name>
    <dbReference type="NCBI Taxonomy" id="499548"/>
    <lineage>
        <taxon>Bacteria</taxon>
        <taxon>Bacillati</taxon>
        <taxon>Actinomycetota</taxon>
        <taxon>Actinomycetes</taxon>
        <taxon>Kineosporiales</taxon>
        <taxon>Kineosporiaceae</taxon>
        <taxon>Kineosporia</taxon>
    </lineage>
</organism>
<dbReference type="Gene3D" id="2.60.40.760">
    <property type="entry name" value="Expansin, cellulose-binding-like domain"/>
    <property type="match status" value="1"/>
</dbReference>
<protein>
    <recommendedName>
        <fullName evidence="3">RlpA-like protein double-psi beta-barrel domain-containing protein</fullName>
    </recommendedName>
</protein>
<keyword evidence="1 2" id="KW-0732">Signal</keyword>
<dbReference type="InterPro" id="IPR036749">
    <property type="entry name" value="Expansin_CBD_sf"/>
</dbReference>
<feature type="domain" description="RlpA-like protein double-psi beta-barrel" evidence="3">
    <location>
        <begin position="100"/>
        <end position="159"/>
    </location>
</feature>
<evidence type="ECO:0000313" key="5">
    <source>
        <dbReference type="Proteomes" id="UP001138997"/>
    </source>
</evidence>
<dbReference type="Proteomes" id="UP001138997">
    <property type="component" value="Unassembled WGS sequence"/>
</dbReference>